<dbReference type="AlphaFoldDB" id="A0A059ECF6"/>
<dbReference type="RefSeq" id="WP_035547550.1">
    <property type="nucleotide sequence ID" value="NZ_AWFH01000001.1"/>
</dbReference>
<evidence type="ECO:0000313" key="15">
    <source>
        <dbReference type="EMBL" id="KCZ65212.1"/>
    </source>
</evidence>
<feature type="short sequence motif" description="'HIGH' region" evidence="13">
    <location>
        <begin position="31"/>
        <end position="41"/>
    </location>
</feature>
<evidence type="ECO:0000256" key="12">
    <source>
        <dbReference type="ARBA" id="ARBA00047398"/>
    </source>
</evidence>
<comment type="catalytic activity">
    <reaction evidence="12 13">
        <text>tRNA(Cys) + L-cysteine + ATP = L-cysteinyl-tRNA(Cys) + AMP + diphosphate</text>
        <dbReference type="Rhea" id="RHEA:17773"/>
        <dbReference type="Rhea" id="RHEA-COMP:9661"/>
        <dbReference type="Rhea" id="RHEA-COMP:9679"/>
        <dbReference type="ChEBI" id="CHEBI:30616"/>
        <dbReference type="ChEBI" id="CHEBI:33019"/>
        <dbReference type="ChEBI" id="CHEBI:35235"/>
        <dbReference type="ChEBI" id="CHEBI:78442"/>
        <dbReference type="ChEBI" id="CHEBI:78517"/>
        <dbReference type="ChEBI" id="CHEBI:456215"/>
        <dbReference type="EC" id="6.1.1.16"/>
    </reaction>
</comment>
<gene>
    <name evidence="13" type="primary">cysS</name>
    <name evidence="15" type="ORF">HY36_02170</name>
</gene>
<feature type="binding site" evidence="13">
    <location>
        <position position="243"/>
    </location>
    <ligand>
        <name>Zn(2+)</name>
        <dbReference type="ChEBI" id="CHEBI:29105"/>
    </ligand>
</feature>
<evidence type="ECO:0000256" key="5">
    <source>
        <dbReference type="ARBA" id="ARBA00022598"/>
    </source>
</evidence>
<proteinExistence type="inferred from homology"/>
<evidence type="ECO:0000256" key="6">
    <source>
        <dbReference type="ARBA" id="ARBA00022723"/>
    </source>
</evidence>
<evidence type="ECO:0000256" key="9">
    <source>
        <dbReference type="ARBA" id="ARBA00022840"/>
    </source>
</evidence>
<dbReference type="InterPro" id="IPR015803">
    <property type="entry name" value="Cys-tRNA-ligase"/>
</dbReference>
<dbReference type="InterPro" id="IPR056411">
    <property type="entry name" value="CysS_C"/>
</dbReference>
<dbReference type="GO" id="GO:0006423">
    <property type="term" value="P:cysteinyl-tRNA aminoacylation"/>
    <property type="evidence" value="ECO:0007669"/>
    <property type="project" value="UniProtKB-UniRule"/>
</dbReference>
<dbReference type="CDD" id="cd07963">
    <property type="entry name" value="Anticodon_Ia_Cys"/>
    <property type="match status" value="1"/>
</dbReference>
<feature type="domain" description="Cysteinyl-tRNA synthetase class Ia DALR" evidence="14">
    <location>
        <begin position="343"/>
        <end position="405"/>
    </location>
</feature>
<dbReference type="FunFam" id="3.40.50.620:FF:000068">
    <property type="entry name" value="Cysteine--tRNA ligase"/>
    <property type="match status" value="1"/>
</dbReference>
<evidence type="ECO:0000313" key="16">
    <source>
        <dbReference type="Proteomes" id="UP000024547"/>
    </source>
</evidence>
<dbReference type="Gene3D" id="3.40.50.620">
    <property type="entry name" value="HUPs"/>
    <property type="match status" value="1"/>
</dbReference>
<accession>A0A059ECF6</accession>
<dbReference type="EC" id="6.1.1.16" evidence="13"/>
<keyword evidence="8 13" id="KW-0862">Zinc</keyword>
<evidence type="ECO:0000256" key="3">
    <source>
        <dbReference type="ARBA" id="ARBA00011245"/>
    </source>
</evidence>
<dbReference type="SMART" id="SM00840">
    <property type="entry name" value="DALR_2"/>
    <property type="match status" value="1"/>
</dbReference>
<dbReference type="GO" id="GO:0008270">
    <property type="term" value="F:zinc ion binding"/>
    <property type="evidence" value="ECO:0007669"/>
    <property type="project" value="UniProtKB-UniRule"/>
</dbReference>
<keyword evidence="7 13" id="KW-0547">Nucleotide-binding</keyword>
<dbReference type="NCBIfam" id="TIGR00435">
    <property type="entry name" value="cysS"/>
    <property type="match status" value="1"/>
</dbReference>
<keyword evidence="10 13" id="KW-0648">Protein biosynthesis</keyword>
<evidence type="ECO:0000256" key="4">
    <source>
        <dbReference type="ARBA" id="ARBA00022490"/>
    </source>
</evidence>
<dbReference type="Pfam" id="PF09190">
    <property type="entry name" value="DALR_2"/>
    <property type="match status" value="1"/>
</dbReference>
<dbReference type="STRING" id="1280948.HY36_02170"/>
<keyword evidence="16" id="KW-1185">Reference proteome</keyword>
<dbReference type="PATRIC" id="fig|1280948.3.peg.427"/>
<dbReference type="InterPro" id="IPR015273">
    <property type="entry name" value="Cys-tRNA-synt_Ia_DALR"/>
</dbReference>
<name>A0A059ECF6_9PROT</name>
<dbReference type="HAMAP" id="MF_00041">
    <property type="entry name" value="Cys_tRNA_synth"/>
    <property type="match status" value="1"/>
</dbReference>
<keyword evidence="4 13" id="KW-0963">Cytoplasm</keyword>
<feature type="binding site" evidence="13">
    <location>
        <position position="274"/>
    </location>
    <ligand>
        <name>ATP</name>
        <dbReference type="ChEBI" id="CHEBI:30616"/>
    </ligand>
</feature>
<reference evidence="15 16" key="1">
    <citation type="journal article" date="2014" name="Antonie Van Leeuwenhoek">
        <title>Hyphomonas beringensis sp. nov. and Hyphomonas chukchiensis sp. nov., isolated from surface seawater of the Bering Sea and Chukchi Sea.</title>
        <authorList>
            <person name="Li C."/>
            <person name="Lai Q."/>
            <person name="Li G."/>
            <person name="Dong C."/>
            <person name="Wang J."/>
            <person name="Liao Y."/>
            <person name="Shao Z."/>
        </authorList>
    </citation>
    <scope>NUCLEOTIDE SEQUENCE [LARGE SCALE GENOMIC DNA]</scope>
    <source>
        <strain evidence="15 16">22II1-22F38</strain>
    </source>
</reference>
<dbReference type="Pfam" id="PF23493">
    <property type="entry name" value="CysS_C"/>
    <property type="match status" value="1"/>
</dbReference>
<dbReference type="PANTHER" id="PTHR10890">
    <property type="entry name" value="CYSTEINYL-TRNA SYNTHETASE"/>
    <property type="match status" value="1"/>
</dbReference>
<dbReference type="GO" id="GO:0004817">
    <property type="term" value="F:cysteine-tRNA ligase activity"/>
    <property type="evidence" value="ECO:0007669"/>
    <property type="project" value="UniProtKB-UniRule"/>
</dbReference>
<dbReference type="eggNOG" id="COG0215">
    <property type="taxonomic scope" value="Bacteria"/>
</dbReference>
<dbReference type="OrthoDB" id="9815130at2"/>
<dbReference type="InterPro" id="IPR032678">
    <property type="entry name" value="tRNA-synt_1_cat_dom"/>
</dbReference>
<dbReference type="GO" id="GO:0005829">
    <property type="term" value="C:cytosol"/>
    <property type="evidence" value="ECO:0007669"/>
    <property type="project" value="TreeGrafter"/>
</dbReference>
<dbReference type="InterPro" id="IPR014729">
    <property type="entry name" value="Rossmann-like_a/b/a_fold"/>
</dbReference>
<dbReference type="InterPro" id="IPR009080">
    <property type="entry name" value="tRNAsynth_Ia_anticodon-bd"/>
</dbReference>
<keyword evidence="6 13" id="KW-0479">Metal-binding</keyword>
<evidence type="ECO:0000256" key="10">
    <source>
        <dbReference type="ARBA" id="ARBA00022917"/>
    </source>
</evidence>
<dbReference type="CDD" id="cd00672">
    <property type="entry name" value="CysRS_core"/>
    <property type="match status" value="1"/>
</dbReference>
<dbReference type="InterPro" id="IPR024909">
    <property type="entry name" value="Cys-tRNA/MSH_ligase"/>
</dbReference>
<dbReference type="PRINTS" id="PR00983">
    <property type="entry name" value="TRNASYNTHCYS"/>
</dbReference>
<evidence type="ECO:0000256" key="7">
    <source>
        <dbReference type="ARBA" id="ARBA00022741"/>
    </source>
</evidence>
<comment type="caution">
    <text evidence="15">The sequence shown here is derived from an EMBL/GenBank/DDBJ whole genome shotgun (WGS) entry which is preliminary data.</text>
</comment>
<dbReference type="GO" id="GO:0005524">
    <property type="term" value="F:ATP binding"/>
    <property type="evidence" value="ECO:0007669"/>
    <property type="project" value="UniProtKB-UniRule"/>
</dbReference>
<dbReference type="SUPFAM" id="SSF47323">
    <property type="entry name" value="Anticodon-binding domain of a subclass of class I aminoacyl-tRNA synthetases"/>
    <property type="match status" value="1"/>
</dbReference>
<evidence type="ECO:0000256" key="13">
    <source>
        <dbReference type="HAMAP-Rule" id="MF_00041"/>
    </source>
</evidence>
<sequence>MTIRLYDTAAREKRVFEPQDPARVTMYVCGPTVYNYAHIGNARPPIVFDTLRRLLMRVYGEDAVVYARNITDIEDKIIKASQESGQPIAEITRKFADIYNADTTALNVLPPSIEPWATQHVGEMIDMIEKLVRKGYAYVGKEGVWFSVKTMSDYGKLSGRKLEDNEAGARVAVDADKRDPADFALWKFAKPGEPEDAIWDSPWGRGRPGWHIECSAMAAKHLGKTIDIHGGGIDLQFPHHENEIAQSECAHGEVMANYWLHNGFLDMGGEKMSKSLGNVVLVHNLLQKWPGEVLRFAMLSGHYRAPLDWTEDLLKQAKTTLDRIYGALRRVWAAEGGEIDDRGVFDALCDDLNTPEALASLSRLAGEANTAADKGDVDAMATARANLLDAGAFLGLLTMTPTSWEQGGDDDDKARIDALVQARIDARAAKDWAEADRIRDELAAEGIEIMDGAGGSTWRRT</sequence>
<comment type="similarity">
    <text evidence="2 13">Belongs to the class-I aminoacyl-tRNA synthetase family.</text>
</comment>
<organism evidence="15 16">
    <name type="scientific">Hyphomonas atlantica</name>
    <dbReference type="NCBI Taxonomy" id="1280948"/>
    <lineage>
        <taxon>Bacteria</taxon>
        <taxon>Pseudomonadati</taxon>
        <taxon>Pseudomonadota</taxon>
        <taxon>Alphaproteobacteria</taxon>
        <taxon>Hyphomonadales</taxon>
        <taxon>Hyphomonadaceae</taxon>
        <taxon>Hyphomonas</taxon>
    </lineage>
</organism>
<evidence type="ECO:0000259" key="14">
    <source>
        <dbReference type="SMART" id="SM00840"/>
    </source>
</evidence>
<evidence type="ECO:0000256" key="2">
    <source>
        <dbReference type="ARBA" id="ARBA00005594"/>
    </source>
</evidence>
<keyword evidence="11 13" id="KW-0030">Aminoacyl-tRNA synthetase</keyword>
<dbReference type="PANTHER" id="PTHR10890:SF3">
    <property type="entry name" value="CYSTEINE--TRNA LIGASE, CYTOPLASMIC"/>
    <property type="match status" value="1"/>
</dbReference>
<keyword evidence="5 13" id="KW-0436">Ligase</keyword>
<evidence type="ECO:0000256" key="8">
    <source>
        <dbReference type="ARBA" id="ARBA00022833"/>
    </source>
</evidence>
<comment type="cofactor">
    <cofactor evidence="13">
        <name>Zn(2+)</name>
        <dbReference type="ChEBI" id="CHEBI:29105"/>
    </cofactor>
    <text evidence="13">Binds 1 zinc ion per subunit.</text>
</comment>
<feature type="binding site" evidence="13">
    <location>
        <position position="29"/>
    </location>
    <ligand>
        <name>Zn(2+)</name>
        <dbReference type="ChEBI" id="CHEBI:29105"/>
    </ligand>
</feature>
<keyword evidence="9 13" id="KW-0067">ATP-binding</keyword>
<dbReference type="Pfam" id="PF01406">
    <property type="entry name" value="tRNA-synt_1e"/>
    <property type="match status" value="1"/>
</dbReference>
<feature type="short sequence motif" description="'KMSKS' region" evidence="13">
    <location>
        <begin position="271"/>
        <end position="275"/>
    </location>
</feature>
<dbReference type="Gene3D" id="1.20.120.1910">
    <property type="entry name" value="Cysteine-tRNA ligase, C-terminal anti-codon recognition domain"/>
    <property type="match status" value="1"/>
</dbReference>
<comment type="subcellular location">
    <subcellularLocation>
        <location evidence="1 13">Cytoplasm</location>
    </subcellularLocation>
</comment>
<feature type="binding site" evidence="13">
    <location>
        <position position="214"/>
    </location>
    <ligand>
        <name>Zn(2+)</name>
        <dbReference type="ChEBI" id="CHEBI:29105"/>
    </ligand>
</feature>
<dbReference type="EMBL" id="AWFH01000001">
    <property type="protein sequence ID" value="KCZ65212.1"/>
    <property type="molecule type" value="Genomic_DNA"/>
</dbReference>
<comment type="subunit">
    <text evidence="3 13">Monomer.</text>
</comment>
<feature type="binding site" evidence="13">
    <location>
        <position position="239"/>
    </location>
    <ligand>
        <name>Zn(2+)</name>
        <dbReference type="ChEBI" id="CHEBI:29105"/>
    </ligand>
</feature>
<evidence type="ECO:0000256" key="1">
    <source>
        <dbReference type="ARBA" id="ARBA00004496"/>
    </source>
</evidence>
<evidence type="ECO:0000256" key="11">
    <source>
        <dbReference type="ARBA" id="ARBA00023146"/>
    </source>
</evidence>
<protein>
    <recommendedName>
        <fullName evidence="13">Cysteine--tRNA ligase</fullName>
        <ecNumber evidence="13">6.1.1.16</ecNumber>
    </recommendedName>
    <alternativeName>
        <fullName evidence="13">Cysteinyl-tRNA synthetase</fullName>
        <shortName evidence="13">CysRS</shortName>
    </alternativeName>
</protein>
<dbReference type="Proteomes" id="UP000024547">
    <property type="component" value="Unassembled WGS sequence"/>
</dbReference>
<dbReference type="SUPFAM" id="SSF52374">
    <property type="entry name" value="Nucleotidylyl transferase"/>
    <property type="match status" value="1"/>
</dbReference>